<name>A0A2S2C7H4_9NOCA</name>
<feature type="binding site" evidence="9">
    <location>
        <begin position="176"/>
        <end position="183"/>
    </location>
    <ligand>
        <name>NAD(+)</name>
        <dbReference type="ChEBI" id="CHEBI:57540"/>
    </ligand>
</feature>
<sequence>MSERYDTLVLGGGMAGLPLALRAARHGRVAFVEKELLGGTCLNRGCIPTKTMIASAAVAHQARRAAEFGVRLPGPVTVDLAAVVDRKNTIVDSIRAGSYRTVEKSTDLDFYHATGHFTAPRTLTVDGTDLTADRILLVTGTRSTIPAIDGLDTVPYFTSRTLLDLTDLPSHLLVVGGGYVGCEFAQMFRRFGSEVTLIQRADRLLPGEDPDISAAVREGMTADGITVLTGTTCTAATGTTGNIRLGCTGSEADDITGSHLLIATGRTPNSDNLGLEYLGLEPDPQGFLTVDASLRTDAENVWALGDLRGGPMFTHTARDDADIVYRTIFRSQDRTTTGRIVPHAVFTDPEVGAVGLTEPAARAAGYDVVVGRQDFTGVVKARAIGNTRGLVKFVADAATDRILGCHIAGPDGGNLVHEAVIAMTTGATYTQLAQAIHIHPTLAEAVNTAAGGVHREIGA</sequence>
<dbReference type="Gene3D" id="3.30.390.30">
    <property type="match status" value="1"/>
</dbReference>
<dbReference type="OrthoDB" id="9800167at2"/>
<evidence type="ECO:0000256" key="7">
    <source>
        <dbReference type="ARBA" id="ARBA00023284"/>
    </source>
</evidence>
<keyword evidence="6" id="KW-1015">Disulfide bond</keyword>
<dbReference type="PRINTS" id="PR00368">
    <property type="entry name" value="FADPNR"/>
</dbReference>
<evidence type="ECO:0000256" key="9">
    <source>
        <dbReference type="PIRSR" id="PIRSR000350-3"/>
    </source>
</evidence>
<dbReference type="Gene3D" id="3.50.50.60">
    <property type="entry name" value="FAD/NAD(P)-binding domain"/>
    <property type="match status" value="2"/>
</dbReference>
<dbReference type="Pfam" id="PF07992">
    <property type="entry name" value="Pyr_redox_2"/>
    <property type="match status" value="1"/>
</dbReference>
<dbReference type="KEGG" id="roz:CBI38_35455"/>
<dbReference type="PANTHER" id="PTHR43014">
    <property type="entry name" value="MERCURIC REDUCTASE"/>
    <property type="match status" value="1"/>
</dbReference>
<dbReference type="SUPFAM" id="SSF51905">
    <property type="entry name" value="FAD/NAD(P)-binding domain"/>
    <property type="match status" value="1"/>
</dbReference>
<dbReference type="InterPro" id="IPR004099">
    <property type="entry name" value="Pyr_nucl-diS_OxRdtase_dimer"/>
</dbReference>
<dbReference type="Proteomes" id="UP000245711">
    <property type="component" value="Plasmid pRB29"/>
</dbReference>
<proteinExistence type="inferred from homology"/>
<dbReference type="InterPro" id="IPR036188">
    <property type="entry name" value="FAD/NAD-bd_sf"/>
</dbReference>
<dbReference type="GO" id="GO:0003955">
    <property type="term" value="F:NAD(P)H dehydrogenase (quinone) activity"/>
    <property type="evidence" value="ECO:0007669"/>
    <property type="project" value="TreeGrafter"/>
</dbReference>
<geneLocation type="plasmid" evidence="15">
    <name>prb29</name>
</geneLocation>
<feature type="binding site" evidence="9">
    <location>
        <begin position="312"/>
        <end position="315"/>
    </location>
    <ligand>
        <name>FAD</name>
        <dbReference type="ChEBI" id="CHEBI:57692"/>
    </ligand>
</feature>
<evidence type="ECO:0000256" key="2">
    <source>
        <dbReference type="ARBA" id="ARBA00022630"/>
    </source>
</evidence>
<dbReference type="InterPro" id="IPR001100">
    <property type="entry name" value="Pyr_nuc-diS_OxRdtase"/>
</dbReference>
<dbReference type="PROSITE" id="PS00076">
    <property type="entry name" value="PYRIDINE_REDOX_1"/>
    <property type="match status" value="1"/>
</dbReference>
<dbReference type="AlphaFoldDB" id="A0A2S2C7H4"/>
<comment type="similarity">
    <text evidence="1 11">Belongs to the class-I pyridine nucleotide-disulfide oxidoreductase family.</text>
</comment>
<keyword evidence="2 11" id="KW-0285">Flavoprotein</keyword>
<feature type="active site" description="Proton acceptor" evidence="8">
    <location>
        <position position="439"/>
    </location>
</feature>
<evidence type="ECO:0000256" key="1">
    <source>
        <dbReference type="ARBA" id="ARBA00007532"/>
    </source>
</evidence>
<comment type="cofactor">
    <cofactor evidence="9">
        <name>FAD</name>
        <dbReference type="ChEBI" id="CHEBI:57692"/>
    </cofactor>
    <text evidence="9">Binds 1 FAD per subunit.</text>
</comment>
<gene>
    <name evidence="14" type="ORF">CBI38_35455</name>
</gene>
<keyword evidence="5 11" id="KW-0560">Oxidoreductase</keyword>
<evidence type="ECO:0000256" key="5">
    <source>
        <dbReference type="ARBA" id="ARBA00023002"/>
    </source>
</evidence>
<feature type="binding site" evidence="9">
    <location>
        <position position="306"/>
    </location>
    <ligand>
        <name>FAD</name>
        <dbReference type="ChEBI" id="CHEBI:57692"/>
    </ligand>
</feature>
<dbReference type="RefSeq" id="WP_005206419.1">
    <property type="nucleotide sequence ID" value="NZ_CP021356.1"/>
</dbReference>
<protein>
    <submittedName>
        <fullName evidence="14">Dihydrolipoamide dehydrogenase</fullName>
    </submittedName>
</protein>
<dbReference type="Pfam" id="PF02852">
    <property type="entry name" value="Pyr_redox_dim"/>
    <property type="match status" value="1"/>
</dbReference>
<dbReference type="PANTHER" id="PTHR43014:SF4">
    <property type="entry name" value="PYRIDINE NUCLEOTIDE-DISULFIDE OXIDOREDUCTASE RCLA-RELATED"/>
    <property type="match status" value="1"/>
</dbReference>
<evidence type="ECO:0000256" key="6">
    <source>
        <dbReference type="ARBA" id="ARBA00023157"/>
    </source>
</evidence>
<evidence type="ECO:0000313" key="15">
    <source>
        <dbReference type="Proteomes" id="UP000245711"/>
    </source>
</evidence>
<keyword evidence="14" id="KW-0614">Plasmid</keyword>
<feature type="binding site" evidence="9">
    <location>
        <position position="265"/>
    </location>
    <ligand>
        <name>NAD(+)</name>
        <dbReference type="ChEBI" id="CHEBI:57540"/>
    </ligand>
</feature>
<dbReference type="InterPro" id="IPR023753">
    <property type="entry name" value="FAD/NAD-binding_dom"/>
</dbReference>
<dbReference type="GO" id="GO:0050660">
    <property type="term" value="F:flavin adenine dinucleotide binding"/>
    <property type="evidence" value="ECO:0007669"/>
    <property type="project" value="TreeGrafter"/>
</dbReference>
<dbReference type="FunFam" id="3.30.390.30:FF:000001">
    <property type="entry name" value="Dihydrolipoyl dehydrogenase"/>
    <property type="match status" value="1"/>
</dbReference>
<evidence type="ECO:0000259" key="12">
    <source>
        <dbReference type="Pfam" id="PF02852"/>
    </source>
</evidence>
<reference evidence="14 15" key="1">
    <citation type="submission" date="2017-05" db="EMBL/GenBank/DDBJ databases">
        <title>Isolation of Rhodococcus sp. S2-17 biodegrading of BP-3.</title>
        <authorList>
            <person name="Lee Y."/>
            <person name="Kim K.H."/>
            <person name="Chun B.H."/>
            <person name="Jung H.S."/>
            <person name="Jeon C.O."/>
        </authorList>
    </citation>
    <scope>NUCLEOTIDE SEQUENCE [LARGE SCALE GENOMIC DNA]</scope>
    <source>
        <strain evidence="14 15">S2-17</strain>
        <plasmid evidence="15">prb29</plasmid>
    </source>
</reference>
<evidence type="ECO:0000256" key="3">
    <source>
        <dbReference type="ARBA" id="ARBA00022827"/>
    </source>
</evidence>
<feature type="disulfide bond" description="Redox-active" evidence="10">
    <location>
        <begin position="41"/>
        <end position="46"/>
    </location>
</feature>
<keyword evidence="9" id="KW-0520">NAD</keyword>
<evidence type="ECO:0000313" key="14">
    <source>
        <dbReference type="EMBL" id="AWK76738.1"/>
    </source>
</evidence>
<evidence type="ECO:0000256" key="4">
    <source>
        <dbReference type="ARBA" id="ARBA00022857"/>
    </source>
</evidence>
<evidence type="ECO:0000256" key="8">
    <source>
        <dbReference type="PIRSR" id="PIRSR000350-2"/>
    </source>
</evidence>
<keyword evidence="9" id="KW-0547">Nucleotide-binding</keyword>
<accession>A0A2S2C7H4</accession>
<keyword evidence="7 11" id="KW-0676">Redox-active center</keyword>
<evidence type="ECO:0000259" key="13">
    <source>
        <dbReference type="Pfam" id="PF07992"/>
    </source>
</evidence>
<evidence type="ECO:0000256" key="10">
    <source>
        <dbReference type="PIRSR" id="PIRSR000350-4"/>
    </source>
</evidence>
<organism evidence="14 15">
    <name type="scientific">Rhodococcus oxybenzonivorans</name>
    <dbReference type="NCBI Taxonomy" id="1990687"/>
    <lineage>
        <taxon>Bacteria</taxon>
        <taxon>Bacillati</taxon>
        <taxon>Actinomycetota</taxon>
        <taxon>Actinomycetes</taxon>
        <taxon>Mycobacteriales</taxon>
        <taxon>Nocardiaceae</taxon>
        <taxon>Rhodococcus</taxon>
    </lineage>
</organism>
<keyword evidence="3 9" id="KW-0274">FAD</keyword>
<evidence type="ECO:0000256" key="11">
    <source>
        <dbReference type="RuleBase" id="RU003691"/>
    </source>
</evidence>
<keyword evidence="15" id="KW-1185">Reference proteome</keyword>
<feature type="domain" description="Pyridine nucleotide-disulphide oxidoreductase dimerisation" evidence="12">
    <location>
        <begin position="341"/>
        <end position="450"/>
    </location>
</feature>
<dbReference type="InterPro" id="IPR012999">
    <property type="entry name" value="Pyr_OxRdtase_I_AS"/>
</dbReference>
<dbReference type="GO" id="GO:0016668">
    <property type="term" value="F:oxidoreductase activity, acting on a sulfur group of donors, NAD(P) as acceptor"/>
    <property type="evidence" value="ECO:0007669"/>
    <property type="project" value="InterPro"/>
</dbReference>
<dbReference type="EMBL" id="CP021356">
    <property type="protein sequence ID" value="AWK76738.1"/>
    <property type="molecule type" value="Genomic_DNA"/>
</dbReference>
<feature type="binding site" evidence="9">
    <location>
        <position position="115"/>
    </location>
    <ligand>
        <name>FAD</name>
        <dbReference type="ChEBI" id="CHEBI:57692"/>
    </ligand>
</feature>
<feature type="binding site" evidence="9">
    <location>
        <position position="50"/>
    </location>
    <ligand>
        <name>FAD</name>
        <dbReference type="ChEBI" id="CHEBI:57692"/>
    </ligand>
</feature>
<dbReference type="PIRSF" id="PIRSF000350">
    <property type="entry name" value="Mercury_reductase_MerA"/>
    <property type="match status" value="1"/>
</dbReference>
<keyword evidence="4" id="KW-0521">NADP</keyword>
<feature type="domain" description="FAD/NAD(P)-binding" evidence="13">
    <location>
        <begin position="5"/>
        <end position="321"/>
    </location>
</feature>
<dbReference type="PRINTS" id="PR00411">
    <property type="entry name" value="PNDRDTASEI"/>
</dbReference>
<dbReference type="SUPFAM" id="SSF55424">
    <property type="entry name" value="FAD/NAD-linked reductases, dimerisation (C-terminal) domain"/>
    <property type="match status" value="1"/>
</dbReference>
<dbReference type="InterPro" id="IPR016156">
    <property type="entry name" value="FAD/NAD-linked_Rdtase_dimer_sf"/>
</dbReference>